<dbReference type="Pfam" id="PF07992">
    <property type="entry name" value="Pyr_redox_2"/>
    <property type="match status" value="1"/>
</dbReference>
<accession>A0A8J6TFA1</accession>
<dbReference type="InterPro" id="IPR017896">
    <property type="entry name" value="4Fe4S_Fe-S-bd"/>
</dbReference>
<evidence type="ECO:0000259" key="6">
    <source>
        <dbReference type="PROSITE" id="PS51669"/>
    </source>
</evidence>
<dbReference type="InterPro" id="IPR028261">
    <property type="entry name" value="DPD_II"/>
</dbReference>
<dbReference type="InterPro" id="IPR017900">
    <property type="entry name" value="4Fe4S_Fe_S_CS"/>
</dbReference>
<feature type="domain" description="4Fe-4S Mo/W bis-MGD-type" evidence="6">
    <location>
        <begin position="698"/>
        <end position="754"/>
    </location>
</feature>
<dbReference type="Pfam" id="PF12838">
    <property type="entry name" value="Fer4_7"/>
    <property type="match status" value="1"/>
</dbReference>
<evidence type="ECO:0000259" key="5">
    <source>
        <dbReference type="PROSITE" id="PS51379"/>
    </source>
</evidence>
<dbReference type="SUPFAM" id="SSF53706">
    <property type="entry name" value="Formate dehydrogenase/DMSO reductase, domains 1-3"/>
    <property type="match status" value="1"/>
</dbReference>
<proteinExistence type="predicted"/>
<name>A0A8J6TFA1_9BACT</name>
<dbReference type="PROSITE" id="PS51379">
    <property type="entry name" value="4FE4S_FER_2"/>
    <property type="match status" value="2"/>
</dbReference>
<dbReference type="AlphaFoldDB" id="A0A8J6TFA1"/>
<dbReference type="Gene3D" id="1.10.1060.10">
    <property type="entry name" value="Alpha-helical ferredoxin"/>
    <property type="match status" value="1"/>
</dbReference>
<dbReference type="SUPFAM" id="SSF51971">
    <property type="entry name" value="Nucleotide-binding domain"/>
    <property type="match status" value="1"/>
</dbReference>
<feature type="domain" description="4Fe-4S ferredoxin-type" evidence="5">
    <location>
        <begin position="659"/>
        <end position="689"/>
    </location>
</feature>
<dbReference type="SMART" id="SM00926">
    <property type="entry name" value="Molybdop_Fe4S4"/>
    <property type="match status" value="1"/>
</dbReference>
<dbReference type="Gene3D" id="3.50.50.60">
    <property type="entry name" value="FAD/NAD(P)-binding domain"/>
    <property type="match status" value="3"/>
</dbReference>
<comment type="caution">
    <text evidence="7">The sequence shown here is derived from an EMBL/GenBank/DDBJ whole genome shotgun (WGS) entry which is preliminary data.</text>
</comment>
<feature type="domain" description="4Fe-4S ferredoxin-type" evidence="5">
    <location>
        <begin position="621"/>
        <end position="650"/>
    </location>
</feature>
<evidence type="ECO:0000313" key="8">
    <source>
        <dbReference type="Proteomes" id="UP000614424"/>
    </source>
</evidence>
<gene>
    <name evidence="7" type="ORF">H8E41_04470</name>
</gene>
<sequence length="765" mass="83220">MSTINIVINGSEIVAEEGLTILEVARRAEIAIPTLCSVKDKNSQSPCGLCIVEVDGADEPVRSCDAIAQNGMKVITDSDALKAKRQEKLAVISSTHFGDCKAPCNLTCPGQINVQGYIAHVQKGEYEEALRLVMERNPFPFSVGRVCPRFCETKCRRVLVDEPVAINHLKRFVADWCMANNVDLNISKEESTGKKVAVIGGGPAGLTCAYYLSRKGHDVTVFEANPKLGGMLRYGFQEYKIPRKVLDYETDAILKMGISVAFNQKWGRDFTLQGLKDKGFDATLIAIGACVDKPLDIPGSKNSKVIPAAHFLKGVSEDTTCDSAKYGNRAAVIGGNNIAIEVARTLLRNKVKEVTVIFPRMLEDLPANEKVVKEAEKEGVQFLAMASPVAIKDSDKGTLQVELANMQLGEPDKKGKQQPEIIPGSSRIIEVDTVISSVGQMACDGKLTGGEIEEQLELKANNVFNASPRDTMTNIPGIFAAGDAASGTRTVIQAVVSARRAAENIDAYITGVPKAAAESRFNFHRGRVFDDVDQSNFTGIPAQSREPMPEQAAESSIEKCDEVRLGYTEEMARKEADRCLSCGCNAFDRCDLKRLDIEYDVNINKTGMGSKPAYAKDDSHSVLSVDLNKCIYCQRCVNSCEYGAIEVTASEIDKSGLYHGLNLSFNDNCVYCGKCAENCSTGALTKKPAIVPIINEEIRKVQTTCPYCGAGCQIVHHVKGNTIIETSSDPEIAPNYGALCVKGRFAHDFVKDRSRLPRPLVKRQG</sequence>
<dbReference type="GO" id="GO:0016491">
    <property type="term" value="F:oxidoreductase activity"/>
    <property type="evidence" value="ECO:0007669"/>
    <property type="project" value="InterPro"/>
</dbReference>
<organism evidence="7 8">
    <name type="scientific">Candidatus Desulfobia pelagia</name>
    <dbReference type="NCBI Taxonomy" id="2841692"/>
    <lineage>
        <taxon>Bacteria</taxon>
        <taxon>Pseudomonadati</taxon>
        <taxon>Thermodesulfobacteriota</taxon>
        <taxon>Desulfobulbia</taxon>
        <taxon>Desulfobulbales</taxon>
        <taxon>Desulfobulbaceae</taxon>
        <taxon>Candidatus Desulfobia</taxon>
    </lineage>
</organism>
<dbReference type="PROSITE" id="PS51085">
    <property type="entry name" value="2FE2S_FER_2"/>
    <property type="match status" value="1"/>
</dbReference>
<dbReference type="GO" id="GO:0046872">
    <property type="term" value="F:metal ion binding"/>
    <property type="evidence" value="ECO:0007669"/>
    <property type="project" value="UniProtKB-KW"/>
</dbReference>
<dbReference type="Gene3D" id="3.30.70.20">
    <property type="match status" value="1"/>
</dbReference>
<reference evidence="7 8" key="1">
    <citation type="submission" date="2020-08" db="EMBL/GenBank/DDBJ databases">
        <title>Bridging the membrane lipid divide: bacteria of the FCB group superphylum have the potential to synthesize archaeal ether lipids.</title>
        <authorList>
            <person name="Villanueva L."/>
            <person name="Von Meijenfeldt F.A.B."/>
            <person name="Westbye A.B."/>
            <person name="Yadav S."/>
            <person name="Hopmans E.C."/>
            <person name="Dutilh B.E."/>
            <person name="Sinninghe Damste J.S."/>
        </authorList>
    </citation>
    <scope>NUCLEOTIDE SEQUENCE [LARGE SCALE GENOMIC DNA]</scope>
    <source>
        <strain evidence="7">NIOZ-UU47</strain>
    </source>
</reference>
<dbReference type="PROSITE" id="PS00198">
    <property type="entry name" value="4FE4S_FER_1"/>
    <property type="match status" value="1"/>
</dbReference>
<dbReference type="CDD" id="cd00207">
    <property type="entry name" value="fer2"/>
    <property type="match status" value="1"/>
</dbReference>
<dbReference type="SUPFAM" id="SSF46548">
    <property type="entry name" value="alpha-helical ferredoxin"/>
    <property type="match status" value="1"/>
</dbReference>
<dbReference type="InterPro" id="IPR036010">
    <property type="entry name" value="2Fe-2S_ferredoxin-like_sf"/>
</dbReference>
<dbReference type="InterPro" id="IPR036188">
    <property type="entry name" value="FAD/NAD-bd_sf"/>
</dbReference>
<dbReference type="PRINTS" id="PR00469">
    <property type="entry name" value="PNDRDTASEII"/>
</dbReference>
<keyword evidence="2" id="KW-0408">Iron</keyword>
<dbReference type="Pfam" id="PF14691">
    <property type="entry name" value="Fer4_20"/>
    <property type="match status" value="1"/>
</dbReference>
<dbReference type="InterPro" id="IPR006963">
    <property type="entry name" value="Mopterin_OxRdtase_4Fe-4S_dom"/>
</dbReference>
<dbReference type="Proteomes" id="UP000614424">
    <property type="component" value="Unassembled WGS sequence"/>
</dbReference>
<dbReference type="PROSITE" id="PS51669">
    <property type="entry name" value="4FE4S_MOW_BIS_MGD"/>
    <property type="match status" value="1"/>
</dbReference>
<dbReference type="SUPFAM" id="SSF54862">
    <property type="entry name" value="4Fe-4S ferredoxins"/>
    <property type="match status" value="1"/>
</dbReference>
<feature type="non-terminal residue" evidence="7">
    <location>
        <position position="765"/>
    </location>
</feature>
<dbReference type="Gene3D" id="3.30.200.210">
    <property type="match status" value="1"/>
</dbReference>
<dbReference type="InterPro" id="IPR023753">
    <property type="entry name" value="FAD/NAD-binding_dom"/>
</dbReference>
<dbReference type="PRINTS" id="PR00368">
    <property type="entry name" value="FADPNR"/>
</dbReference>
<dbReference type="GO" id="GO:0051536">
    <property type="term" value="F:iron-sulfur cluster binding"/>
    <property type="evidence" value="ECO:0007669"/>
    <property type="project" value="UniProtKB-KW"/>
</dbReference>
<evidence type="ECO:0000256" key="3">
    <source>
        <dbReference type="ARBA" id="ARBA00023014"/>
    </source>
</evidence>
<evidence type="ECO:0000256" key="2">
    <source>
        <dbReference type="ARBA" id="ARBA00023004"/>
    </source>
</evidence>
<dbReference type="Pfam" id="PF13510">
    <property type="entry name" value="Fer2_4"/>
    <property type="match status" value="1"/>
</dbReference>
<feature type="domain" description="2Fe-2S ferredoxin-type" evidence="4">
    <location>
        <begin position="2"/>
        <end position="80"/>
    </location>
</feature>
<dbReference type="InterPro" id="IPR001041">
    <property type="entry name" value="2Fe-2S_ferredoxin-type"/>
</dbReference>
<dbReference type="PANTHER" id="PTHR42783">
    <property type="entry name" value="GLUTAMATE SYNTHASE [NADPH] SMALL CHAIN"/>
    <property type="match status" value="1"/>
</dbReference>
<dbReference type="Pfam" id="PF04879">
    <property type="entry name" value="Molybdop_Fe4S4"/>
    <property type="match status" value="1"/>
</dbReference>
<dbReference type="EMBL" id="JACNJZ010000072">
    <property type="protein sequence ID" value="MBC8317137.1"/>
    <property type="molecule type" value="Genomic_DNA"/>
</dbReference>
<keyword evidence="1" id="KW-0479">Metal-binding</keyword>
<dbReference type="InterPro" id="IPR009051">
    <property type="entry name" value="Helical_ferredxn"/>
</dbReference>
<dbReference type="SUPFAM" id="SSF54292">
    <property type="entry name" value="2Fe-2S ferredoxin-like"/>
    <property type="match status" value="1"/>
</dbReference>
<dbReference type="PANTHER" id="PTHR42783:SF3">
    <property type="entry name" value="GLUTAMATE SYNTHASE [NADPH] SMALL CHAIN-RELATED"/>
    <property type="match status" value="1"/>
</dbReference>
<keyword evidence="3" id="KW-0411">Iron-sulfur</keyword>
<protein>
    <submittedName>
        <fullName evidence="7">FAD-dependent oxidoreductase</fullName>
    </submittedName>
</protein>
<evidence type="ECO:0000256" key="1">
    <source>
        <dbReference type="ARBA" id="ARBA00022723"/>
    </source>
</evidence>
<evidence type="ECO:0000313" key="7">
    <source>
        <dbReference type="EMBL" id="MBC8317137.1"/>
    </source>
</evidence>
<evidence type="ECO:0000259" key="4">
    <source>
        <dbReference type="PROSITE" id="PS51085"/>
    </source>
</evidence>